<dbReference type="SUPFAM" id="SSF51905">
    <property type="entry name" value="FAD/NAD(P)-binding domain"/>
    <property type="match status" value="1"/>
</dbReference>
<keyword evidence="2" id="KW-1185">Reference proteome</keyword>
<accession>A0ABS9NYD1</accession>
<gene>
    <name evidence="1" type="ORF">MB818_13585</name>
</gene>
<sequence length="530" mass="58528">MKGHAMPTATHAQTHHIVGAGIAGLATAVYLCRDAGVAGHDIHIYEALETAGGALDGSGSAETGYLVRGGRMFEDQFVCTLDLLDSIPLADDPATSLKEDLLAFNRMVPGSSNCRLVRDGRPAEDRYELTLTARDIVDINRLFLHSERGLGGKTIQDWFQPGFFDSNFWLMWSTMFSFQPWHSLTEMQRYLRRFIHLFPGFTRIAGILRTRHNQYDSIIAPILTWLKARGVQVNTRAHVADVVIKGTKLDRRVTNLVLLDGKTVPVGSGGYVYLTLGSMTEGSTLGSNDHAPSSGKDPGPSWSLWQKLAREHDGIGNPDRFLGQSNQTAWTSFTVTMDGPAFFEFMEDFTNNRTGTGGLVTFAGSGWTLSLVMLHQPHFRAQEHGTYVFWGYGLRGDRNGDFVKKPMSEATGAEIIEELSGQLHLSEEQKGWFATARILPCRMPLITSQFMPRNSGDRPDVRPPGARNFAIIGQYCELPRDCVFTVEYSVRSARTAVAQLTGLVDTPPPVARTDLDPMVLGRAARMLLGM</sequence>
<dbReference type="NCBIfam" id="NF010584">
    <property type="entry name" value="PRK13977.1"/>
    <property type="match status" value="1"/>
</dbReference>
<proteinExistence type="predicted"/>
<protein>
    <submittedName>
        <fullName evidence="1">Oleate hydratase</fullName>
        <ecNumber evidence="1">4.2.1.53</ecNumber>
    </submittedName>
</protein>
<dbReference type="InterPro" id="IPR036188">
    <property type="entry name" value="FAD/NAD-bd_sf"/>
</dbReference>
<dbReference type="Proteomes" id="UP001165279">
    <property type="component" value="Unassembled WGS sequence"/>
</dbReference>
<dbReference type="EC" id="4.2.1.53" evidence="1"/>
<organism evidence="1 2">
    <name type="scientific">Ruegeria alba</name>
    <dbReference type="NCBI Taxonomy" id="2916756"/>
    <lineage>
        <taxon>Bacteria</taxon>
        <taxon>Pseudomonadati</taxon>
        <taxon>Pseudomonadota</taxon>
        <taxon>Alphaproteobacteria</taxon>
        <taxon>Rhodobacterales</taxon>
        <taxon>Roseobacteraceae</taxon>
        <taxon>Ruegeria</taxon>
    </lineage>
</organism>
<evidence type="ECO:0000313" key="1">
    <source>
        <dbReference type="EMBL" id="MCG6559241.1"/>
    </source>
</evidence>
<dbReference type="Gene3D" id="3.50.50.60">
    <property type="entry name" value="FAD/NAD(P)-binding domain"/>
    <property type="match status" value="2"/>
</dbReference>
<name>A0ABS9NYD1_9RHOB</name>
<dbReference type="Gene3D" id="3.30.9.80">
    <property type="match status" value="1"/>
</dbReference>
<dbReference type="EMBL" id="JAKOEM010000012">
    <property type="protein sequence ID" value="MCG6559241.1"/>
    <property type="molecule type" value="Genomic_DNA"/>
</dbReference>
<dbReference type="PANTHER" id="PTHR37417">
    <property type="entry name" value="67 KDA MYOSIN-CROSS-REACTIVE ANTIGEN FAMILY PROTEIN (AFU_ORTHOLOGUE AFUA_5G09970)"/>
    <property type="match status" value="1"/>
</dbReference>
<dbReference type="InterPro" id="IPR010354">
    <property type="entry name" value="Oleate_hydratase"/>
</dbReference>
<reference evidence="1" key="1">
    <citation type="submission" date="2022-02" db="EMBL/GenBank/DDBJ databases">
        <title>The genome sequence of Ruegeria sp. 1NDH52C.</title>
        <authorList>
            <person name="Du J."/>
        </authorList>
    </citation>
    <scope>NUCLEOTIDE SEQUENCE</scope>
    <source>
        <strain evidence="1">1NDH52C</strain>
    </source>
</reference>
<dbReference type="PANTHER" id="PTHR37417:SF2">
    <property type="entry name" value="67 KDA MYOSIN-CROSS-REACTIVE ANTIGEN FAMILY PROTEIN (AFU_ORTHOLOGUE AFUA_5G09970)"/>
    <property type="match status" value="1"/>
</dbReference>
<keyword evidence="1" id="KW-0456">Lyase</keyword>
<comment type="caution">
    <text evidence="1">The sequence shown here is derived from an EMBL/GenBank/DDBJ whole genome shotgun (WGS) entry which is preliminary data.</text>
</comment>
<dbReference type="GO" id="GO:0050151">
    <property type="term" value="F:oleate hydratase activity"/>
    <property type="evidence" value="ECO:0007669"/>
    <property type="project" value="UniProtKB-EC"/>
</dbReference>
<evidence type="ECO:0000313" key="2">
    <source>
        <dbReference type="Proteomes" id="UP001165279"/>
    </source>
</evidence>
<dbReference type="Pfam" id="PF06100">
    <property type="entry name" value="MCRA"/>
    <property type="match status" value="1"/>
</dbReference>